<dbReference type="Proteomes" id="UP000664859">
    <property type="component" value="Unassembled WGS sequence"/>
</dbReference>
<feature type="domain" description="C2H2-type" evidence="8">
    <location>
        <begin position="83"/>
        <end position="112"/>
    </location>
</feature>
<evidence type="ECO:0000256" key="6">
    <source>
        <dbReference type="ARBA" id="ARBA00023163"/>
    </source>
</evidence>
<feature type="domain" description="C2H2-type" evidence="8">
    <location>
        <begin position="53"/>
        <end position="82"/>
    </location>
</feature>
<dbReference type="AlphaFoldDB" id="A0A835ZGJ8"/>
<evidence type="ECO:0000256" key="4">
    <source>
        <dbReference type="ARBA" id="ARBA00022833"/>
    </source>
</evidence>
<keyword evidence="3 7" id="KW-0863">Zinc-finger</keyword>
<dbReference type="PANTHER" id="PTHR23235">
    <property type="entry name" value="KRUEPPEL-LIKE TRANSCRIPTION FACTOR"/>
    <property type="match status" value="1"/>
</dbReference>
<reference evidence="9" key="1">
    <citation type="submission" date="2021-02" db="EMBL/GenBank/DDBJ databases">
        <title>First Annotated Genome of the Yellow-green Alga Tribonema minus.</title>
        <authorList>
            <person name="Mahan K.M."/>
        </authorList>
    </citation>
    <scope>NUCLEOTIDE SEQUENCE</scope>
    <source>
        <strain evidence="9">UTEX B ZZ1240</strain>
    </source>
</reference>
<dbReference type="SUPFAM" id="SSF57667">
    <property type="entry name" value="beta-beta-alpha zinc fingers"/>
    <property type="match status" value="4"/>
</dbReference>
<dbReference type="FunFam" id="3.30.160.60:FF:000125">
    <property type="entry name" value="Putative zinc finger protein 143"/>
    <property type="match status" value="1"/>
</dbReference>
<keyword evidence="1" id="KW-0479">Metal-binding</keyword>
<feature type="domain" description="C2H2-type" evidence="8">
    <location>
        <begin position="113"/>
        <end position="144"/>
    </location>
</feature>
<evidence type="ECO:0000256" key="1">
    <source>
        <dbReference type="ARBA" id="ARBA00022723"/>
    </source>
</evidence>
<accession>A0A835ZGJ8</accession>
<organism evidence="9 10">
    <name type="scientific">Tribonema minus</name>
    <dbReference type="NCBI Taxonomy" id="303371"/>
    <lineage>
        <taxon>Eukaryota</taxon>
        <taxon>Sar</taxon>
        <taxon>Stramenopiles</taxon>
        <taxon>Ochrophyta</taxon>
        <taxon>PX clade</taxon>
        <taxon>Xanthophyceae</taxon>
        <taxon>Tribonematales</taxon>
        <taxon>Tribonemataceae</taxon>
        <taxon>Tribonema</taxon>
    </lineage>
</organism>
<dbReference type="InterPro" id="IPR036236">
    <property type="entry name" value="Znf_C2H2_sf"/>
</dbReference>
<keyword evidence="4" id="KW-0862">Zinc</keyword>
<evidence type="ECO:0000313" key="10">
    <source>
        <dbReference type="Proteomes" id="UP000664859"/>
    </source>
</evidence>
<comment type="caution">
    <text evidence="9">The sequence shown here is derived from an EMBL/GenBank/DDBJ whole genome shotgun (WGS) entry which is preliminary data.</text>
</comment>
<keyword evidence="10" id="KW-1185">Reference proteome</keyword>
<feature type="domain" description="C2H2-type" evidence="8">
    <location>
        <begin position="238"/>
        <end position="268"/>
    </location>
</feature>
<dbReference type="InterPro" id="IPR013087">
    <property type="entry name" value="Znf_C2H2_type"/>
</dbReference>
<dbReference type="Gene3D" id="3.30.160.60">
    <property type="entry name" value="Classic Zinc Finger"/>
    <property type="match status" value="8"/>
</dbReference>
<keyword evidence="6" id="KW-0804">Transcription</keyword>
<dbReference type="EMBL" id="JAFCMP010000038">
    <property type="protein sequence ID" value="KAG5190129.1"/>
    <property type="molecule type" value="Genomic_DNA"/>
</dbReference>
<evidence type="ECO:0000256" key="7">
    <source>
        <dbReference type="PROSITE-ProRule" id="PRU00042"/>
    </source>
</evidence>
<feature type="domain" description="C2H2-type" evidence="8">
    <location>
        <begin position="178"/>
        <end position="207"/>
    </location>
</feature>
<keyword evidence="2" id="KW-0677">Repeat</keyword>
<evidence type="ECO:0000256" key="2">
    <source>
        <dbReference type="ARBA" id="ARBA00022737"/>
    </source>
</evidence>
<evidence type="ECO:0000256" key="5">
    <source>
        <dbReference type="ARBA" id="ARBA00023015"/>
    </source>
</evidence>
<dbReference type="PROSITE" id="PS50157">
    <property type="entry name" value="ZINC_FINGER_C2H2_2"/>
    <property type="match status" value="8"/>
</dbReference>
<dbReference type="GO" id="GO:0000978">
    <property type="term" value="F:RNA polymerase II cis-regulatory region sequence-specific DNA binding"/>
    <property type="evidence" value="ECO:0007669"/>
    <property type="project" value="TreeGrafter"/>
</dbReference>
<dbReference type="PANTHER" id="PTHR23235:SF120">
    <property type="entry name" value="KRUPPEL-LIKE FACTOR 15"/>
    <property type="match status" value="1"/>
</dbReference>
<dbReference type="GO" id="GO:0000981">
    <property type="term" value="F:DNA-binding transcription factor activity, RNA polymerase II-specific"/>
    <property type="evidence" value="ECO:0007669"/>
    <property type="project" value="TreeGrafter"/>
</dbReference>
<dbReference type="SMART" id="SM00355">
    <property type="entry name" value="ZnF_C2H2"/>
    <property type="match status" value="8"/>
</dbReference>
<evidence type="ECO:0000313" key="9">
    <source>
        <dbReference type="EMBL" id="KAG5190129.1"/>
    </source>
</evidence>
<dbReference type="FunFam" id="3.30.160.60:FF:000032">
    <property type="entry name" value="Krueppel-like factor 4"/>
    <property type="match status" value="1"/>
</dbReference>
<evidence type="ECO:0000259" key="8">
    <source>
        <dbReference type="PROSITE" id="PS50157"/>
    </source>
</evidence>
<dbReference type="PROSITE" id="PS00028">
    <property type="entry name" value="ZINC_FINGER_C2H2_1"/>
    <property type="match status" value="8"/>
</dbReference>
<feature type="domain" description="C2H2-type" evidence="8">
    <location>
        <begin position="23"/>
        <end position="52"/>
    </location>
</feature>
<name>A0A835ZGJ8_9STRA</name>
<feature type="domain" description="C2H2-type" evidence="8">
    <location>
        <begin position="148"/>
        <end position="177"/>
    </location>
</feature>
<feature type="domain" description="C2H2-type" evidence="8">
    <location>
        <begin position="208"/>
        <end position="237"/>
    </location>
</feature>
<dbReference type="OrthoDB" id="6077919at2759"/>
<protein>
    <recommendedName>
        <fullName evidence="8">C2H2-type domain-containing protein</fullName>
    </recommendedName>
</protein>
<dbReference type="Pfam" id="PF00096">
    <property type="entry name" value="zf-C2H2"/>
    <property type="match status" value="3"/>
</dbReference>
<sequence>MLRAGTKRSASAMVITRPDKRRFNCVFEGCTSAFESSSSLATHNLIHTKERPFACDVAGCLKAFTRQHDLKVHQRIHTDSRPFACGFDGCNAAFTQAGNLARHQHTHNGGKAFTCTIDGCGALFTSSRALMRHVHMHTHPGKEPLACIACTWPGCDHTCARQSHLVEHMRTHTGARPFTCDWQGCGYACTTSGALVIHKRGHSGERPFTCDFDGCIAAFTSSGDLLVHKRRHMGLKPFTCDAEGCTAAFPCSRELSMHKKCWHTKEGMAKKIRKQDRLRQVLEAVYAVNTECHVRYIGGCVPDPDKHYARIDFHILGITQVVVIVECDEGGHKDYLLRCELTRMEQVHEAILKAHTQATRKALGEVQALRIAAPPVLFVRFNPDNCAVDGVRVKATQKEKEGVLMRFLAEVACGTRAFDETLNIVYIGYSSEGGVPVVCNDPDYSAQMRACVRSL</sequence>
<proteinExistence type="predicted"/>
<keyword evidence="5" id="KW-0805">Transcription regulation</keyword>
<dbReference type="GO" id="GO:0008270">
    <property type="term" value="F:zinc ion binding"/>
    <property type="evidence" value="ECO:0007669"/>
    <property type="project" value="UniProtKB-KW"/>
</dbReference>
<evidence type="ECO:0000256" key="3">
    <source>
        <dbReference type="ARBA" id="ARBA00022771"/>
    </source>
</evidence>
<gene>
    <name evidence="9" type="ORF">JKP88DRAFT_252396</name>
</gene>